<evidence type="ECO:0000313" key="2">
    <source>
        <dbReference type="Proteomes" id="UP000002222"/>
    </source>
</evidence>
<dbReference type="OrthoDB" id="7107804at2"/>
<gene>
    <name evidence="1" type="ordered locus">Sdel_1113</name>
</gene>
<organism evidence="1 2">
    <name type="scientific">Sulfurospirillum deleyianum (strain ATCC 51133 / DSM 6946 / 5175)</name>
    <dbReference type="NCBI Taxonomy" id="525898"/>
    <lineage>
        <taxon>Bacteria</taxon>
        <taxon>Pseudomonadati</taxon>
        <taxon>Campylobacterota</taxon>
        <taxon>Epsilonproteobacteria</taxon>
        <taxon>Campylobacterales</taxon>
        <taxon>Sulfurospirillaceae</taxon>
        <taxon>Sulfurospirillum</taxon>
    </lineage>
</organism>
<reference evidence="2" key="1">
    <citation type="submission" date="2009-11" db="EMBL/GenBank/DDBJ databases">
        <title>The complete genome of Sulfurospirillum deleyianum DSM 6946.</title>
        <authorList>
            <consortium name="US DOE Joint Genome Institute (JGI-PGF)"/>
            <person name="Lucas S."/>
            <person name="Copeland A."/>
            <person name="Lapidus A."/>
            <person name="Glavina del Rio T."/>
            <person name="Dalin E."/>
            <person name="Tice H."/>
            <person name="Bruce D."/>
            <person name="Goodwin L."/>
            <person name="Pitluck S."/>
            <person name="Kyrpides N."/>
            <person name="Mavromatis K."/>
            <person name="Ivanova N."/>
            <person name="Ovchinnikova G."/>
            <person name="Munk A.C."/>
            <person name="Lu M."/>
            <person name="Brettin T."/>
            <person name="Detter J.C."/>
            <person name="Han C."/>
            <person name="Tapia R."/>
            <person name="Larimer F."/>
            <person name="Land M."/>
            <person name="Hauser L."/>
            <person name="Markowitz V."/>
            <person name="Cheng J.F."/>
            <person name="Hugenholtz P."/>
            <person name="Woyke T."/>
            <person name="Wu D."/>
            <person name="Aumann P."/>
            <person name="Schneider S."/>
            <person name="Lang E."/>
            <person name="Spring S."/>
            <person name="Klenk H.P."/>
            <person name="Eisen J.A."/>
        </authorList>
    </citation>
    <scope>NUCLEOTIDE SEQUENCE [LARGE SCALE GENOMIC DNA]</scope>
    <source>
        <strain evidence="2">ATCC 51133 / DSM 6946 / 5175</strain>
    </source>
</reference>
<dbReference type="InterPro" id="IPR027417">
    <property type="entry name" value="P-loop_NTPase"/>
</dbReference>
<dbReference type="Proteomes" id="UP000002222">
    <property type="component" value="Chromosome"/>
</dbReference>
<accession>D1B216</accession>
<name>D1B216_SULD5</name>
<dbReference type="AlphaFoldDB" id="D1B216"/>
<sequence>MVNKYDNLKGVEVPQEIADKMITYTEDLSEEDLLLIEEQAELYQPNNQTIINLDIIPNCIYPICPTHFLIKATSFLKSKGVVLSKDLPEVIKELCIVFNNCISSQNKYSMISSMVYPAQTGTGKSLSLQVYVSMLKDHSSLIVVSTVDAAITYCETINQLSDDATYARTTYALNEKNKQHILRVEGYALKDYRAIVITHSMFKKLNQKVDVDTYKLYKGKQRDLVVIDEKLSMYEQYKVTYSDLDNLKNNLESIFSKVKDSIKIDPTQATINFLSTLQNYLEKRENDIITDKQALRFIGDDISDEELETIDINDSRFFKASCPIVMIPNKYINDLMQEKNLDIISTITLMKQLLEARINQLFSEIKDLGGLDNPVYKEQTLKNSLEPISILEEVLNEWFLLYKSNYEKAIFRVGDISHKLGKNVVLDATATVNEFYKIANRAFGYVGMYNAKQIRKYENLTIHKAKGFKQTRYALYKKGDDYTANNAKVYASYAMSVLTDVDDKLLIICHKTFKNTLKTTLDDPRIEMTHWGDHVGKNDWSDCNKVMVIGWNYLNPLKNISDIYNAAREIDLVSLYLNDDIIDTFVITQLADDLVQAIMRSKARTIATDDSDCNPTEVYLFYHDDPMSNRVLEIFEKQFPMAKIQQWNPIGVSLSYKKTKPMLNADKVIDLLKIKEATQTTCLLSDVIEQTSIPKSTMSRIATDEYFLQQLQVNGYSLQYRNGKEKYFVLQ</sequence>
<evidence type="ECO:0000313" key="1">
    <source>
        <dbReference type="EMBL" id="ACZ12136.1"/>
    </source>
</evidence>
<dbReference type="Gene3D" id="3.40.50.300">
    <property type="entry name" value="P-loop containing nucleotide triphosphate hydrolases"/>
    <property type="match status" value="1"/>
</dbReference>
<proteinExistence type="predicted"/>
<keyword evidence="2" id="KW-1185">Reference proteome</keyword>
<dbReference type="HOGENOM" id="CLU_409294_0_0_7"/>
<reference evidence="1 2" key="2">
    <citation type="journal article" date="2010" name="Stand. Genomic Sci.">
        <title>Complete genome sequence of Sulfurospirillum deleyianum type strain (5175).</title>
        <authorList>
            <person name="Sikorski J."/>
            <person name="Lapidus A."/>
            <person name="Copeland A."/>
            <person name="Glavina Del Rio T."/>
            <person name="Nolan M."/>
            <person name="Lucas S."/>
            <person name="Chen F."/>
            <person name="Tice H."/>
            <person name="Cheng J.F."/>
            <person name="Saunders E."/>
            <person name="Bruce D."/>
            <person name="Goodwin L."/>
            <person name="Pitluck S."/>
            <person name="Ovchinnikova G."/>
            <person name="Pati A."/>
            <person name="Ivanova N."/>
            <person name="Mavromatis K."/>
            <person name="Chen A."/>
            <person name="Palaniappan K."/>
            <person name="Chain P."/>
            <person name="Land M."/>
            <person name="Hauser L."/>
            <person name="Chang Y.J."/>
            <person name="Jeffries C.D."/>
            <person name="Brettin T."/>
            <person name="Detter J.C."/>
            <person name="Han C."/>
            <person name="Rohde M."/>
            <person name="Lang E."/>
            <person name="Spring S."/>
            <person name="Goker M."/>
            <person name="Bristow J."/>
            <person name="Eisen J.A."/>
            <person name="Markowitz V."/>
            <person name="Hugenholtz P."/>
            <person name="Kyrpides N.C."/>
            <person name="Klenk H.P."/>
        </authorList>
    </citation>
    <scope>NUCLEOTIDE SEQUENCE [LARGE SCALE GENOMIC DNA]</scope>
    <source>
        <strain evidence="2">ATCC 51133 / DSM 6946 / 5175</strain>
    </source>
</reference>
<protein>
    <submittedName>
        <fullName evidence="1">Uncharacterized protein</fullName>
    </submittedName>
</protein>
<dbReference type="RefSeq" id="WP_012856894.1">
    <property type="nucleotide sequence ID" value="NC_013512.1"/>
</dbReference>
<dbReference type="KEGG" id="sdl:Sdel_1113"/>
<dbReference type="eggNOG" id="ENOG50340I7">
    <property type="taxonomic scope" value="Bacteria"/>
</dbReference>
<dbReference type="STRING" id="525898.Sdel_1113"/>
<dbReference type="EMBL" id="CP001816">
    <property type="protein sequence ID" value="ACZ12136.1"/>
    <property type="molecule type" value="Genomic_DNA"/>
</dbReference>
<dbReference type="SUPFAM" id="SSF52540">
    <property type="entry name" value="P-loop containing nucleoside triphosphate hydrolases"/>
    <property type="match status" value="1"/>
</dbReference>